<dbReference type="InterPro" id="IPR036922">
    <property type="entry name" value="Rieske_2Fe-2S_sf"/>
</dbReference>
<evidence type="ECO:0000313" key="11">
    <source>
        <dbReference type="Proteomes" id="UP000199086"/>
    </source>
</evidence>
<dbReference type="STRING" id="1577474.GA0111570_101459"/>
<organism evidence="10 11">
    <name type="scientific">Raineyella antarctica</name>
    <dbReference type="NCBI Taxonomy" id="1577474"/>
    <lineage>
        <taxon>Bacteria</taxon>
        <taxon>Bacillati</taxon>
        <taxon>Actinomycetota</taxon>
        <taxon>Actinomycetes</taxon>
        <taxon>Propionibacteriales</taxon>
        <taxon>Propionibacteriaceae</taxon>
        <taxon>Raineyella</taxon>
    </lineage>
</organism>
<keyword evidence="10" id="KW-0560">Oxidoreductase</keyword>
<evidence type="ECO:0000256" key="2">
    <source>
        <dbReference type="ARBA" id="ARBA00015816"/>
    </source>
</evidence>
<keyword evidence="7" id="KW-1015">Disulfide bond</keyword>
<dbReference type="GO" id="GO:0051213">
    <property type="term" value="F:dioxygenase activity"/>
    <property type="evidence" value="ECO:0007669"/>
    <property type="project" value="UniProtKB-KW"/>
</dbReference>
<evidence type="ECO:0000256" key="8">
    <source>
        <dbReference type="ARBA" id="ARBA00029586"/>
    </source>
</evidence>
<dbReference type="GO" id="GO:0046872">
    <property type="term" value="F:metal ion binding"/>
    <property type="evidence" value="ECO:0007669"/>
    <property type="project" value="UniProtKB-KW"/>
</dbReference>
<proteinExistence type="predicted"/>
<protein>
    <recommendedName>
        <fullName evidence="2">Cytochrome bc1 complex Rieske iron-sulfur subunit</fullName>
    </recommendedName>
    <alternativeName>
        <fullName evidence="8">Cytochrome bc1 reductase complex subunit QcrA</fullName>
    </alternativeName>
</protein>
<evidence type="ECO:0000256" key="1">
    <source>
        <dbReference type="ARBA" id="ARBA00002494"/>
    </source>
</evidence>
<accession>A0A1G6GED1</accession>
<name>A0A1G6GED1_9ACTN</name>
<dbReference type="CDD" id="cd03467">
    <property type="entry name" value="Rieske"/>
    <property type="match status" value="1"/>
</dbReference>
<gene>
    <name evidence="10" type="ORF">GA0111570_101459</name>
</gene>
<evidence type="ECO:0000256" key="3">
    <source>
        <dbReference type="ARBA" id="ARBA00022714"/>
    </source>
</evidence>
<keyword evidence="5" id="KW-0408">Iron</keyword>
<dbReference type="Pfam" id="PF00355">
    <property type="entry name" value="Rieske"/>
    <property type="match status" value="1"/>
</dbReference>
<dbReference type="Proteomes" id="UP000199086">
    <property type="component" value="Unassembled WGS sequence"/>
</dbReference>
<dbReference type="EMBL" id="FMYF01000001">
    <property type="protein sequence ID" value="SDB80183.1"/>
    <property type="molecule type" value="Genomic_DNA"/>
</dbReference>
<dbReference type="PROSITE" id="PS51257">
    <property type="entry name" value="PROKAR_LIPOPROTEIN"/>
    <property type="match status" value="1"/>
</dbReference>
<dbReference type="GO" id="GO:0004497">
    <property type="term" value="F:monooxygenase activity"/>
    <property type="evidence" value="ECO:0007669"/>
    <property type="project" value="UniProtKB-ARBA"/>
</dbReference>
<keyword evidence="4" id="KW-0479">Metal-binding</keyword>
<reference evidence="10 11" key="1">
    <citation type="submission" date="2016-06" db="EMBL/GenBank/DDBJ databases">
        <authorList>
            <person name="Olsen C.W."/>
            <person name="Carey S."/>
            <person name="Hinshaw L."/>
            <person name="Karasin A.I."/>
        </authorList>
    </citation>
    <scope>NUCLEOTIDE SEQUENCE [LARGE SCALE GENOMIC DNA]</scope>
    <source>
        <strain evidence="10 11">LZ-22</strain>
    </source>
</reference>
<evidence type="ECO:0000259" key="9">
    <source>
        <dbReference type="PROSITE" id="PS51296"/>
    </source>
</evidence>
<dbReference type="PROSITE" id="PS51296">
    <property type="entry name" value="RIESKE"/>
    <property type="match status" value="1"/>
</dbReference>
<evidence type="ECO:0000256" key="7">
    <source>
        <dbReference type="ARBA" id="ARBA00023157"/>
    </source>
</evidence>
<dbReference type="InterPro" id="IPR014349">
    <property type="entry name" value="Rieske_Fe-S_prot"/>
</dbReference>
<evidence type="ECO:0000256" key="4">
    <source>
        <dbReference type="ARBA" id="ARBA00022723"/>
    </source>
</evidence>
<dbReference type="OrthoDB" id="25106at2"/>
<keyword evidence="10" id="KW-0223">Dioxygenase</keyword>
<dbReference type="GO" id="GO:0016705">
    <property type="term" value="F:oxidoreductase activity, acting on paired donors, with incorporation or reduction of molecular oxygen"/>
    <property type="evidence" value="ECO:0007669"/>
    <property type="project" value="UniProtKB-ARBA"/>
</dbReference>
<dbReference type="GO" id="GO:0051537">
    <property type="term" value="F:2 iron, 2 sulfur cluster binding"/>
    <property type="evidence" value="ECO:0007669"/>
    <property type="project" value="UniProtKB-KW"/>
</dbReference>
<keyword evidence="3" id="KW-0001">2Fe-2S</keyword>
<dbReference type="SUPFAM" id="SSF50022">
    <property type="entry name" value="ISP domain"/>
    <property type="match status" value="1"/>
</dbReference>
<dbReference type="Gene3D" id="2.102.10.10">
    <property type="entry name" value="Rieske [2Fe-2S] iron-sulphur domain"/>
    <property type="match status" value="1"/>
</dbReference>
<dbReference type="PANTHER" id="PTHR10134">
    <property type="entry name" value="CYTOCHROME B-C1 COMPLEX SUBUNIT RIESKE, MITOCHONDRIAL"/>
    <property type="match status" value="1"/>
</dbReference>
<evidence type="ECO:0000313" key="10">
    <source>
        <dbReference type="EMBL" id="SDB80183.1"/>
    </source>
</evidence>
<keyword evidence="6" id="KW-0411">Iron-sulfur</keyword>
<sequence length="144" mass="15126">MQAQRRTVFKLAGGGVVAAGAAGLLSGCGTDMYGGGARPRTRNNRQLRVKKSEIPVGSGVIYPDQGYVVTQPVAGTFEAFSDICPHQGCPVRQITADNKIHCLCHNSYFSVADGSRIEGPAPTGLERAHVQDSGEELVVTALKG</sequence>
<dbReference type="RefSeq" id="WP_092605892.1">
    <property type="nucleotide sequence ID" value="NZ_FMYF01000001.1"/>
</dbReference>
<feature type="domain" description="Rieske" evidence="9">
    <location>
        <begin position="46"/>
        <end position="139"/>
    </location>
</feature>
<comment type="function">
    <text evidence="1">Iron-sulfur subunit of the cytochrome bc1 complex, an essential component of the respiratory electron transport chain required for ATP synthesis. The bc1 complex catalyzes the oxidation of menaquinol and the reduction of cytochrome c in the respiratory chain. The bc1 complex operates through a Q-cycle mechanism that couples electron transfer to generation of the proton gradient that drives ATP synthesis.</text>
</comment>
<keyword evidence="11" id="KW-1185">Reference proteome</keyword>
<evidence type="ECO:0000256" key="6">
    <source>
        <dbReference type="ARBA" id="ARBA00023014"/>
    </source>
</evidence>
<dbReference type="AlphaFoldDB" id="A0A1G6GED1"/>
<dbReference type="InterPro" id="IPR017941">
    <property type="entry name" value="Rieske_2Fe-2S"/>
</dbReference>
<evidence type="ECO:0000256" key="5">
    <source>
        <dbReference type="ARBA" id="ARBA00023004"/>
    </source>
</evidence>